<sequence>MGPLKKETNLYGLVSVLLGLVACLLPLSLPSAGGGFSGFAVTKAGVTALVFAARSASRFLSVIGATLGVVGTILCVWSLAAFYAPGSVPAAPTMATLTSAVQAAEPKSVGTVADVSGVGARVVAPVEGADVTAPADQLRANLRHVIFSLCIGLNFSRDHGDLPNGLAIAADGTISSATARYTSLPSDMHLSYVPASDGAAYKLTITDVESGIAVSYDSALNQVVDH</sequence>
<feature type="transmembrane region" description="Helical" evidence="1">
    <location>
        <begin position="35"/>
        <end position="52"/>
    </location>
</feature>
<comment type="caution">
    <text evidence="2">The sequence shown here is derived from an EMBL/GenBank/DDBJ whole genome shotgun (WGS) entry which is preliminary data.</text>
</comment>
<evidence type="ECO:0000313" key="2">
    <source>
        <dbReference type="EMBL" id="NYJ20096.1"/>
    </source>
</evidence>
<keyword evidence="3" id="KW-1185">Reference proteome</keyword>
<reference evidence="2 3" key="1">
    <citation type="submission" date="2020-07" db="EMBL/GenBank/DDBJ databases">
        <title>Sequencing the genomes of 1000 actinobacteria strains.</title>
        <authorList>
            <person name="Klenk H.-P."/>
        </authorList>
    </citation>
    <scope>NUCLEOTIDE SEQUENCE [LARGE SCALE GENOMIC DNA]</scope>
    <source>
        <strain evidence="2 3">LI1</strain>
    </source>
</reference>
<dbReference type="AlphaFoldDB" id="A0A7Z0EEC6"/>
<evidence type="ECO:0000313" key="3">
    <source>
        <dbReference type="Proteomes" id="UP000537260"/>
    </source>
</evidence>
<dbReference type="EMBL" id="JACCFM010000001">
    <property type="protein sequence ID" value="NYJ20096.1"/>
    <property type="molecule type" value="Genomic_DNA"/>
</dbReference>
<keyword evidence="1" id="KW-0812">Transmembrane</keyword>
<organism evidence="2 3">
    <name type="scientific">Glaciibacter psychrotolerans</name>
    <dbReference type="NCBI Taxonomy" id="670054"/>
    <lineage>
        <taxon>Bacteria</taxon>
        <taxon>Bacillati</taxon>
        <taxon>Actinomycetota</taxon>
        <taxon>Actinomycetes</taxon>
        <taxon>Micrococcales</taxon>
        <taxon>Microbacteriaceae</taxon>
        <taxon>Glaciibacter</taxon>
    </lineage>
</organism>
<dbReference type="PROSITE" id="PS51257">
    <property type="entry name" value="PROKAR_LIPOPROTEIN"/>
    <property type="match status" value="1"/>
</dbReference>
<evidence type="ECO:0000256" key="1">
    <source>
        <dbReference type="SAM" id="Phobius"/>
    </source>
</evidence>
<name>A0A7Z0EEC6_9MICO</name>
<accession>A0A7Z0EEC6</accession>
<proteinExistence type="predicted"/>
<feature type="transmembrane region" description="Helical" evidence="1">
    <location>
        <begin position="59"/>
        <end position="84"/>
    </location>
</feature>
<keyword evidence="1" id="KW-1133">Transmembrane helix</keyword>
<protein>
    <submittedName>
        <fullName evidence="2">Uncharacterized protein</fullName>
    </submittedName>
</protein>
<dbReference type="RefSeq" id="WP_179578757.1">
    <property type="nucleotide sequence ID" value="NZ_JACCFM010000001.1"/>
</dbReference>
<gene>
    <name evidence="2" type="ORF">HNR05_001887</name>
</gene>
<feature type="transmembrane region" description="Helical" evidence="1">
    <location>
        <begin position="9"/>
        <end position="29"/>
    </location>
</feature>
<keyword evidence="1" id="KW-0472">Membrane</keyword>
<dbReference type="Proteomes" id="UP000537260">
    <property type="component" value="Unassembled WGS sequence"/>
</dbReference>